<dbReference type="RefSeq" id="WP_107562599.1">
    <property type="nucleotide sequence ID" value="NZ_NVQC01000022.1"/>
</dbReference>
<evidence type="ECO:0000313" key="1">
    <source>
        <dbReference type="EMBL" id="PTL35787.1"/>
    </source>
</evidence>
<protein>
    <recommendedName>
        <fullName evidence="3">ABM domain-containing protein</fullName>
    </recommendedName>
</protein>
<keyword evidence="2" id="KW-1185">Reference proteome</keyword>
<reference evidence="1 2" key="1">
    <citation type="submission" date="2017-09" db="EMBL/GenBank/DDBJ databases">
        <title>Bloom of a denitrifying methanotroph, Candidatus Methylomirabilis limnetica, in a deep stratified lake.</title>
        <authorList>
            <person name="Graf J.S."/>
            <person name="Marchant H.K."/>
            <person name="Tienken D."/>
            <person name="Hach P.F."/>
            <person name="Brand A."/>
            <person name="Schubert C.J."/>
            <person name="Kuypers M.M."/>
            <person name="Milucka J."/>
        </authorList>
    </citation>
    <scope>NUCLEOTIDE SEQUENCE [LARGE SCALE GENOMIC DNA]</scope>
    <source>
        <strain evidence="1 2">Zug</strain>
    </source>
</reference>
<reference evidence="2" key="2">
    <citation type="journal article" date="2018" name="Environ. Microbiol.">
        <title>Bloom of a denitrifying methanotroph, 'Candidatus Methylomirabilis limnetica', in a deep stratified lake.</title>
        <authorList>
            <person name="Graf J.S."/>
            <person name="Mayr M.J."/>
            <person name="Marchant H.K."/>
            <person name="Tienken D."/>
            <person name="Hach P.F."/>
            <person name="Brand A."/>
            <person name="Schubert C.J."/>
            <person name="Kuypers M.M."/>
            <person name="Milucka J."/>
        </authorList>
    </citation>
    <scope>NUCLEOTIDE SEQUENCE [LARGE SCALE GENOMIC DNA]</scope>
    <source>
        <strain evidence="2">Zug</strain>
    </source>
</reference>
<evidence type="ECO:0008006" key="3">
    <source>
        <dbReference type="Google" id="ProtNLM"/>
    </source>
</evidence>
<dbReference type="EMBL" id="NVQC01000022">
    <property type="protein sequence ID" value="PTL35787.1"/>
    <property type="molecule type" value="Genomic_DNA"/>
</dbReference>
<gene>
    <name evidence="1" type="ORF">CLG94_08505</name>
</gene>
<evidence type="ECO:0000313" key="2">
    <source>
        <dbReference type="Proteomes" id="UP000241436"/>
    </source>
</evidence>
<sequence>MFARKVCVKLLPGSSVAYSRTMQSAIIPILREQEGFCDEISIVSGERSEAVAISLWDRADSAETYHRETYPRVLQALEGVIDGEPQVHTFAVSNSTIHKIPNLPR</sequence>
<accession>A0A2T4TXH5</accession>
<name>A0A2T4TXH5_9BACT</name>
<dbReference type="OrthoDB" id="962154at2"/>
<proteinExistence type="predicted"/>
<organism evidence="1 2">
    <name type="scientific">Candidatus Methylomirabilis limnetica</name>
    <dbReference type="NCBI Taxonomy" id="2033718"/>
    <lineage>
        <taxon>Bacteria</taxon>
        <taxon>Candidatus Methylomirabilota</taxon>
        <taxon>Candidatus Methylomirabilia</taxon>
        <taxon>Candidatus Methylomirabilales</taxon>
        <taxon>Candidatus Methylomirabilaceae</taxon>
        <taxon>Candidatus Methylomirabilis</taxon>
    </lineage>
</organism>
<dbReference type="AlphaFoldDB" id="A0A2T4TXH5"/>
<dbReference type="Proteomes" id="UP000241436">
    <property type="component" value="Unassembled WGS sequence"/>
</dbReference>
<comment type="caution">
    <text evidence="1">The sequence shown here is derived from an EMBL/GenBank/DDBJ whole genome shotgun (WGS) entry which is preliminary data.</text>
</comment>